<accession>A0A1B2HIN1</accession>
<dbReference type="Proteomes" id="UP000093053">
    <property type="component" value="Chromosome"/>
</dbReference>
<gene>
    <name evidence="1" type="ORF">BBK82_17525</name>
</gene>
<dbReference type="OrthoDB" id="4749283at2"/>
<evidence type="ECO:0000313" key="2">
    <source>
        <dbReference type="Proteomes" id="UP000093053"/>
    </source>
</evidence>
<dbReference type="AlphaFoldDB" id="A0A1B2HIN1"/>
<organism evidence="1 2">
    <name type="scientific">Lentzea guizhouensis</name>
    <dbReference type="NCBI Taxonomy" id="1586287"/>
    <lineage>
        <taxon>Bacteria</taxon>
        <taxon>Bacillati</taxon>
        <taxon>Actinomycetota</taxon>
        <taxon>Actinomycetes</taxon>
        <taxon>Pseudonocardiales</taxon>
        <taxon>Pseudonocardiaceae</taxon>
        <taxon>Lentzea</taxon>
    </lineage>
</organism>
<dbReference type="PROSITE" id="PS51257">
    <property type="entry name" value="PROKAR_LIPOPROTEIN"/>
    <property type="match status" value="1"/>
</dbReference>
<sequence length="153" mass="16593">MRNIVVITALALVVSGCSLWTEQPGVGECAKIVDLSRNDVELTKADCSSQEGVYKLVSIERGVTAPCPGGDYVEEASARNRKTKRKTRECYALNVREGDCLKQVGDFDTRVACGTGTRKVSKVVTGRSDRSQCGAGDDVRTYDRPPTTICISR</sequence>
<proteinExistence type="predicted"/>
<dbReference type="KEGG" id="led:BBK82_17525"/>
<name>A0A1B2HIN1_9PSEU</name>
<dbReference type="STRING" id="1586287.BBK82_17525"/>
<dbReference type="EMBL" id="CP016793">
    <property type="protein sequence ID" value="ANZ37579.1"/>
    <property type="molecule type" value="Genomic_DNA"/>
</dbReference>
<keyword evidence="2" id="KW-1185">Reference proteome</keyword>
<evidence type="ECO:0008006" key="3">
    <source>
        <dbReference type="Google" id="ProtNLM"/>
    </source>
</evidence>
<dbReference type="RefSeq" id="WP_065915965.1">
    <property type="nucleotide sequence ID" value="NZ_CP016793.1"/>
</dbReference>
<evidence type="ECO:0000313" key="1">
    <source>
        <dbReference type="EMBL" id="ANZ37579.1"/>
    </source>
</evidence>
<reference evidence="1 2" key="1">
    <citation type="submission" date="2016-07" db="EMBL/GenBank/DDBJ databases">
        <title>Complete genome sequence of the Lentzea guizhouensis DHS C013.</title>
        <authorList>
            <person name="Cao C."/>
        </authorList>
    </citation>
    <scope>NUCLEOTIDE SEQUENCE [LARGE SCALE GENOMIC DNA]</scope>
    <source>
        <strain evidence="1 2">DHS C013</strain>
    </source>
</reference>
<protein>
    <recommendedName>
        <fullName evidence="3">Lipoprotein</fullName>
    </recommendedName>
</protein>